<dbReference type="RefSeq" id="WP_271139922.1">
    <property type="nucleotide sequence ID" value="NZ_JAPYYP010000008.1"/>
</dbReference>
<dbReference type="Gene3D" id="3.40.30.10">
    <property type="entry name" value="Glutaredoxin"/>
    <property type="match status" value="1"/>
</dbReference>
<gene>
    <name evidence="6" type="ORF">O3V59_08570</name>
</gene>
<dbReference type="InterPro" id="IPR013766">
    <property type="entry name" value="Thioredoxin_domain"/>
</dbReference>
<dbReference type="AlphaFoldDB" id="A0A9X3TQX5"/>
<dbReference type="PANTHER" id="PTHR45663">
    <property type="entry name" value="GEO12009P1"/>
    <property type="match status" value="1"/>
</dbReference>
<dbReference type="CDD" id="cd02947">
    <property type="entry name" value="TRX_family"/>
    <property type="match status" value="1"/>
</dbReference>
<keyword evidence="4" id="KW-0732">Signal</keyword>
<keyword evidence="2" id="KW-1015">Disulfide bond</keyword>
<evidence type="ECO:0000259" key="5">
    <source>
        <dbReference type="PROSITE" id="PS51352"/>
    </source>
</evidence>
<accession>A0A9X3TQX5</accession>
<feature type="chain" id="PRO_5040831540" evidence="4">
    <location>
        <begin position="30"/>
        <end position="123"/>
    </location>
</feature>
<evidence type="ECO:0000313" key="7">
    <source>
        <dbReference type="Proteomes" id="UP001151071"/>
    </source>
</evidence>
<evidence type="ECO:0000313" key="6">
    <source>
        <dbReference type="EMBL" id="MDA5108413.1"/>
    </source>
</evidence>
<comment type="similarity">
    <text evidence="1">Belongs to the thioredoxin family.</text>
</comment>
<keyword evidence="3" id="KW-0676">Redox-active center</keyword>
<dbReference type="GO" id="GO:0005737">
    <property type="term" value="C:cytoplasm"/>
    <property type="evidence" value="ECO:0007669"/>
    <property type="project" value="TreeGrafter"/>
</dbReference>
<protein>
    <submittedName>
        <fullName evidence="6">Thioredoxin family protein</fullName>
    </submittedName>
</protein>
<sequence length="123" mass="13697">MAQKRTFLWIVAILLAAVAVLVTYQVANADTTKLVYVYSDSCGYCTSFAPTFEKVVKEFPEWKVERLDIQKDDELAKAESLGATATPTVFVLRDGQVVDKLEGDVSEKVFRRFLQKQVAGPSS</sequence>
<dbReference type="InterPro" id="IPR036249">
    <property type="entry name" value="Thioredoxin-like_sf"/>
</dbReference>
<keyword evidence="7" id="KW-1185">Reference proteome</keyword>
<dbReference type="PANTHER" id="PTHR45663:SF11">
    <property type="entry name" value="GEO12009P1"/>
    <property type="match status" value="1"/>
</dbReference>
<evidence type="ECO:0000256" key="2">
    <source>
        <dbReference type="ARBA" id="ARBA00023157"/>
    </source>
</evidence>
<dbReference type="Proteomes" id="UP001151071">
    <property type="component" value="Unassembled WGS sequence"/>
</dbReference>
<name>A0A9X3TQX5_9BACL</name>
<dbReference type="SUPFAM" id="SSF52833">
    <property type="entry name" value="Thioredoxin-like"/>
    <property type="match status" value="1"/>
</dbReference>
<dbReference type="Pfam" id="PF00085">
    <property type="entry name" value="Thioredoxin"/>
    <property type="match status" value="1"/>
</dbReference>
<comment type="caution">
    <text evidence="6">The sequence shown here is derived from an EMBL/GenBank/DDBJ whole genome shotgun (WGS) entry which is preliminary data.</text>
</comment>
<evidence type="ECO:0000256" key="4">
    <source>
        <dbReference type="SAM" id="SignalP"/>
    </source>
</evidence>
<dbReference type="PROSITE" id="PS51352">
    <property type="entry name" value="THIOREDOXIN_2"/>
    <property type="match status" value="1"/>
</dbReference>
<dbReference type="GO" id="GO:0015035">
    <property type="term" value="F:protein-disulfide reductase activity"/>
    <property type="evidence" value="ECO:0007669"/>
    <property type="project" value="TreeGrafter"/>
</dbReference>
<organism evidence="6 7">
    <name type="scientific">Brevibacillus thermoruber</name>
    <dbReference type="NCBI Taxonomy" id="33942"/>
    <lineage>
        <taxon>Bacteria</taxon>
        <taxon>Bacillati</taxon>
        <taxon>Bacillota</taxon>
        <taxon>Bacilli</taxon>
        <taxon>Bacillales</taxon>
        <taxon>Paenibacillaceae</taxon>
        <taxon>Brevibacillus</taxon>
    </lineage>
</organism>
<evidence type="ECO:0000256" key="3">
    <source>
        <dbReference type="ARBA" id="ARBA00023284"/>
    </source>
</evidence>
<reference evidence="6" key="1">
    <citation type="submission" date="2022-12" db="EMBL/GenBank/DDBJ databases">
        <title>Draft genome sequence of the thermophilic strain Brevibacillus thermoruber HT42, isolated from Los Humeros, Puebla, Mexico, with biotechnological potential.</title>
        <authorList>
            <person name="Lara Sanchez J."/>
            <person name="Solis Palacios R."/>
            <person name="Bustos Baena A.S."/>
            <person name="Ruz Baez A.E."/>
            <person name="Espinosa Luna G."/>
            <person name="Oliart Ros R.M."/>
        </authorList>
    </citation>
    <scope>NUCLEOTIDE SEQUENCE</scope>
    <source>
        <strain evidence="6">HT42</strain>
    </source>
</reference>
<feature type="signal peptide" evidence="4">
    <location>
        <begin position="1"/>
        <end position="29"/>
    </location>
</feature>
<evidence type="ECO:0000256" key="1">
    <source>
        <dbReference type="ARBA" id="ARBA00008987"/>
    </source>
</evidence>
<proteinExistence type="inferred from homology"/>
<feature type="domain" description="Thioredoxin" evidence="5">
    <location>
        <begin position="13"/>
        <end position="119"/>
    </location>
</feature>
<dbReference type="EMBL" id="JAPYYP010000008">
    <property type="protein sequence ID" value="MDA5108413.1"/>
    <property type="molecule type" value="Genomic_DNA"/>
</dbReference>